<dbReference type="InterPro" id="IPR050107">
    <property type="entry name" value="ABC_carbohydrate_import_ATPase"/>
</dbReference>
<comment type="caution">
    <text evidence="4">The sequence shown here is derived from an EMBL/GenBank/DDBJ whole genome shotgun (WGS) entry which is preliminary data.</text>
</comment>
<keyword evidence="5" id="KW-1185">Reference proteome</keyword>
<sequence>MLDVTRRFGATLALDGVHFETTGGEVHGLLGAPGAGKTTLMRILAGADRPDRGVVTVGGAVVTGADVRLMRAAGVALVQRHHTLVPTLTAGENLILARPTGRLRGGTRAARQRVERLADRYALAVRSDVPTGELSDDERWRLELLRALDADARLLLLDEPADDLVGAFRRIVDEGRSVVVATGRPEIVLAGCDRVTVLRAGRVALSGAPVDGLAATTLNGLLTGPALPPAPIAVPGPPRRIRLTVTGATLDRLREAELSVSGGEILGVVGLDGNGQHELEQLLAGLRAPEGGRVEVDGVPVPVGDAKARIAAGVAYLPGDGARPARWRPALRQRLRAGPDADARRLLVARELSGRPKVVVAAYPTRGLDPATTRAIVQRVIAAAARGAAVVWFGADLDELFTVADRVMVLAAGEALGFFHPPWDRGAIARAMTGWPS</sequence>
<dbReference type="InterPro" id="IPR027417">
    <property type="entry name" value="P-loop_NTPase"/>
</dbReference>
<dbReference type="Gene3D" id="3.40.50.300">
    <property type="entry name" value="P-loop containing nucleotide triphosphate hydrolases"/>
    <property type="match status" value="3"/>
</dbReference>
<dbReference type="EMBL" id="BOPF01000006">
    <property type="protein sequence ID" value="GIJ44995.1"/>
    <property type="molecule type" value="Genomic_DNA"/>
</dbReference>
<feature type="domain" description="ABC transporter" evidence="3">
    <location>
        <begin position="238"/>
        <end position="437"/>
    </location>
</feature>
<dbReference type="PROSITE" id="PS50893">
    <property type="entry name" value="ABC_TRANSPORTER_2"/>
    <property type="match status" value="2"/>
</dbReference>
<keyword evidence="2 4" id="KW-0067">ATP-binding</keyword>
<dbReference type="SMART" id="SM00382">
    <property type="entry name" value="AAA"/>
    <property type="match status" value="1"/>
</dbReference>
<evidence type="ECO:0000313" key="4">
    <source>
        <dbReference type="EMBL" id="GIJ44995.1"/>
    </source>
</evidence>
<evidence type="ECO:0000256" key="1">
    <source>
        <dbReference type="ARBA" id="ARBA00022741"/>
    </source>
</evidence>
<dbReference type="PANTHER" id="PTHR43790">
    <property type="entry name" value="CARBOHYDRATE TRANSPORT ATP-BINDING PROTEIN MG119-RELATED"/>
    <property type="match status" value="1"/>
</dbReference>
<dbReference type="InterPro" id="IPR003593">
    <property type="entry name" value="AAA+_ATPase"/>
</dbReference>
<dbReference type="GO" id="GO:0005524">
    <property type="term" value="F:ATP binding"/>
    <property type="evidence" value="ECO:0007669"/>
    <property type="project" value="UniProtKB-KW"/>
</dbReference>
<organism evidence="4 5">
    <name type="scientific">Virgisporangium aliadipatigenens</name>
    <dbReference type="NCBI Taxonomy" id="741659"/>
    <lineage>
        <taxon>Bacteria</taxon>
        <taxon>Bacillati</taxon>
        <taxon>Actinomycetota</taxon>
        <taxon>Actinomycetes</taxon>
        <taxon>Micromonosporales</taxon>
        <taxon>Micromonosporaceae</taxon>
        <taxon>Virgisporangium</taxon>
    </lineage>
</organism>
<protein>
    <submittedName>
        <fullName evidence="4">ABC transporter ATP-binding protein</fullName>
    </submittedName>
</protein>
<evidence type="ECO:0000313" key="5">
    <source>
        <dbReference type="Proteomes" id="UP000619260"/>
    </source>
</evidence>
<gene>
    <name evidence="4" type="ORF">Val02_18810</name>
</gene>
<dbReference type="GO" id="GO:0016887">
    <property type="term" value="F:ATP hydrolysis activity"/>
    <property type="evidence" value="ECO:0007669"/>
    <property type="project" value="InterPro"/>
</dbReference>
<evidence type="ECO:0000259" key="3">
    <source>
        <dbReference type="PROSITE" id="PS50893"/>
    </source>
</evidence>
<name>A0A8J4DNK5_9ACTN</name>
<reference evidence="4" key="1">
    <citation type="submission" date="2021-01" db="EMBL/GenBank/DDBJ databases">
        <title>Whole genome shotgun sequence of Virgisporangium aliadipatigenens NBRC 105644.</title>
        <authorList>
            <person name="Komaki H."/>
            <person name="Tamura T."/>
        </authorList>
    </citation>
    <scope>NUCLEOTIDE SEQUENCE</scope>
    <source>
        <strain evidence="4">NBRC 105644</strain>
    </source>
</reference>
<dbReference type="InterPro" id="IPR003439">
    <property type="entry name" value="ABC_transporter-like_ATP-bd"/>
</dbReference>
<keyword evidence="1" id="KW-0547">Nucleotide-binding</keyword>
<dbReference type="PANTHER" id="PTHR43790:SF4">
    <property type="entry name" value="GUANOSINE IMPORT ATP-BINDING PROTEIN NUPO"/>
    <property type="match status" value="1"/>
</dbReference>
<accession>A0A8J4DNK5</accession>
<dbReference type="SUPFAM" id="SSF52540">
    <property type="entry name" value="P-loop containing nucleoside triphosphate hydrolases"/>
    <property type="match status" value="2"/>
</dbReference>
<dbReference type="AlphaFoldDB" id="A0A8J4DNK5"/>
<feature type="domain" description="ABC transporter" evidence="3">
    <location>
        <begin position="2"/>
        <end position="225"/>
    </location>
</feature>
<evidence type="ECO:0000256" key="2">
    <source>
        <dbReference type="ARBA" id="ARBA00022840"/>
    </source>
</evidence>
<dbReference type="Proteomes" id="UP000619260">
    <property type="component" value="Unassembled WGS sequence"/>
</dbReference>
<dbReference type="Pfam" id="PF00005">
    <property type="entry name" value="ABC_tran"/>
    <property type="match status" value="1"/>
</dbReference>
<proteinExistence type="predicted"/>